<dbReference type="SUPFAM" id="SSF52210">
    <property type="entry name" value="Succinyl-CoA synthetase domains"/>
    <property type="match status" value="1"/>
</dbReference>
<evidence type="ECO:0000313" key="1">
    <source>
        <dbReference type="EMBL" id="WRL64184.1"/>
    </source>
</evidence>
<gene>
    <name evidence="1" type="ORF">U6N30_32295</name>
</gene>
<evidence type="ECO:0000313" key="2">
    <source>
        <dbReference type="Proteomes" id="UP001324287"/>
    </source>
</evidence>
<dbReference type="RefSeq" id="WP_324275512.1">
    <property type="nucleotide sequence ID" value="NZ_CP141261.1"/>
</dbReference>
<sequence length="109" mass="12051">MITQPEAFERLLIALTERGEYDALLLQFTTNADPYAEKLAEKVVEMRRRLGIPLYISRFGGEQLAPKALAVYREAGVHVMDAPDRATLAIAAVMAGARQLRRPTAPAAR</sequence>
<dbReference type="Proteomes" id="UP001324287">
    <property type="component" value="Chromosome"/>
</dbReference>
<dbReference type="InterPro" id="IPR016102">
    <property type="entry name" value="Succinyl-CoA_synth-like"/>
</dbReference>
<protein>
    <submittedName>
        <fullName evidence="1">Uncharacterized protein</fullName>
    </submittedName>
</protein>
<accession>A0ABZ1B0D2</accession>
<proteinExistence type="predicted"/>
<organism evidence="1 2">
    <name type="scientific">Blastococcus brunescens</name>
    <dbReference type="NCBI Taxonomy" id="1564165"/>
    <lineage>
        <taxon>Bacteria</taxon>
        <taxon>Bacillati</taxon>
        <taxon>Actinomycetota</taxon>
        <taxon>Actinomycetes</taxon>
        <taxon>Geodermatophilales</taxon>
        <taxon>Geodermatophilaceae</taxon>
        <taxon>Blastococcus</taxon>
    </lineage>
</organism>
<name>A0ABZ1B0D2_9ACTN</name>
<reference evidence="1 2" key="1">
    <citation type="submission" date="2023-12" db="EMBL/GenBank/DDBJ databases">
        <title>Blastococcus brunescens sp. nov., an actonobacterium isolated from sandstone collected in sahara desert.</title>
        <authorList>
            <person name="Gtari M."/>
            <person name="Ghodhbane F."/>
        </authorList>
    </citation>
    <scope>NUCLEOTIDE SEQUENCE [LARGE SCALE GENOMIC DNA]</scope>
    <source>
        <strain evidence="1 2">BMG 8361</strain>
    </source>
</reference>
<dbReference type="EMBL" id="CP141261">
    <property type="protein sequence ID" value="WRL64184.1"/>
    <property type="molecule type" value="Genomic_DNA"/>
</dbReference>
<dbReference type="Gene3D" id="3.40.50.261">
    <property type="entry name" value="Succinyl-CoA synthetase domains"/>
    <property type="match status" value="1"/>
</dbReference>
<keyword evidence="2" id="KW-1185">Reference proteome</keyword>